<organism evidence="2 3">
    <name type="scientific">Porphyromonas macacae</name>
    <dbReference type="NCBI Taxonomy" id="28115"/>
    <lineage>
        <taxon>Bacteria</taxon>
        <taxon>Pseudomonadati</taxon>
        <taxon>Bacteroidota</taxon>
        <taxon>Bacteroidia</taxon>
        <taxon>Bacteroidales</taxon>
        <taxon>Porphyromonadaceae</taxon>
        <taxon>Porphyromonas</taxon>
    </lineage>
</organism>
<dbReference type="SUPFAM" id="SSF50630">
    <property type="entry name" value="Acid proteases"/>
    <property type="match status" value="2"/>
</dbReference>
<dbReference type="Proteomes" id="UP000254263">
    <property type="component" value="Unassembled WGS sequence"/>
</dbReference>
<feature type="chain" id="PRO_5016929884" evidence="1">
    <location>
        <begin position="20"/>
        <end position="421"/>
    </location>
</feature>
<reference evidence="2 3" key="1">
    <citation type="submission" date="2018-06" db="EMBL/GenBank/DDBJ databases">
        <authorList>
            <consortium name="Pathogen Informatics"/>
            <person name="Doyle S."/>
        </authorList>
    </citation>
    <scope>NUCLEOTIDE SEQUENCE [LARGE SCALE GENOMIC DNA]</scope>
    <source>
        <strain evidence="2 3">NCTC13100</strain>
    </source>
</reference>
<dbReference type="AlphaFoldDB" id="A0A379DJB7"/>
<keyword evidence="2" id="KW-0645">Protease</keyword>
<dbReference type="EMBL" id="UGTI01000001">
    <property type="protein sequence ID" value="SUB78113.1"/>
    <property type="molecule type" value="Genomic_DNA"/>
</dbReference>
<dbReference type="GO" id="GO:0008233">
    <property type="term" value="F:peptidase activity"/>
    <property type="evidence" value="ECO:0007669"/>
    <property type="project" value="UniProtKB-KW"/>
</dbReference>
<keyword evidence="1" id="KW-0732">Signal</keyword>
<proteinExistence type="predicted"/>
<feature type="signal peptide" evidence="1">
    <location>
        <begin position="1"/>
        <end position="19"/>
    </location>
</feature>
<accession>A0A379DJB7</accession>
<keyword evidence="2" id="KW-0378">Hydrolase</keyword>
<dbReference type="GO" id="GO:0006508">
    <property type="term" value="P:proteolysis"/>
    <property type="evidence" value="ECO:0007669"/>
    <property type="project" value="UniProtKB-KW"/>
</dbReference>
<evidence type="ECO:0000313" key="2">
    <source>
        <dbReference type="EMBL" id="SUB78113.1"/>
    </source>
</evidence>
<gene>
    <name evidence="2" type="ORF">NCTC13100_01266</name>
</gene>
<evidence type="ECO:0000313" key="3">
    <source>
        <dbReference type="Proteomes" id="UP000254263"/>
    </source>
</evidence>
<sequence length="421" mass="47525">MKCILLSILSVVITTTAFAQDRAECERIAGVVFEAVGKQDMTQIKPHLSEKFEISGQTTPVAEKVLEMLVGNLGGIKSFTLTEARTDATGLTLNYDVEYEKKGKKQAFFEFNEKNKIRRMELLKIEVKTAKTDPSKIQYNPENVIEIPFTRMGRLIIVKASINGIEKDFILDSGSGFTIINSKYMEKDTTTDAGTNKTVLSSAKGVHDESLSGTNIVKASIDFYGTRVDEQDMLTHDISHLEIDGRPIYGLIGHDLLRKYDVLYDYDRKVITLINPDYFETYRKEKFSGHLIETVPLEWRGHIPIVSIEIGGSYRKMGIDCGATVNLLDVELLPQMKGYLKKIKTRDLGGASINKKNVTHAILKRFYVGTTLYKNTETVFSNIAHLNKDKEVKLDGLLGYEFLSKRPTLLSYQRKELLLIK</sequence>
<dbReference type="Gene3D" id="2.40.70.10">
    <property type="entry name" value="Acid Proteases"/>
    <property type="match status" value="2"/>
</dbReference>
<protein>
    <submittedName>
        <fullName evidence="2">Retroviral aspartyl protease</fullName>
    </submittedName>
</protein>
<dbReference type="InterPro" id="IPR021109">
    <property type="entry name" value="Peptidase_aspartic_dom_sf"/>
</dbReference>
<evidence type="ECO:0000256" key="1">
    <source>
        <dbReference type="SAM" id="SignalP"/>
    </source>
</evidence>
<name>A0A379DJB7_9PORP</name>